<dbReference type="AlphaFoldDB" id="A0AAV0YUM0"/>
<name>A0AAV0YUM0_VICFA</name>
<gene>
    <name evidence="1" type="ORF">VFH_I326920</name>
</gene>
<accession>A0AAV0YUM0</accession>
<protein>
    <submittedName>
        <fullName evidence="1">Uncharacterized protein</fullName>
    </submittedName>
</protein>
<evidence type="ECO:0000313" key="1">
    <source>
        <dbReference type="EMBL" id="CAI8588000.1"/>
    </source>
</evidence>
<reference evidence="1 2" key="1">
    <citation type="submission" date="2023-01" db="EMBL/GenBank/DDBJ databases">
        <authorList>
            <person name="Kreplak J."/>
        </authorList>
    </citation>
    <scope>NUCLEOTIDE SEQUENCE [LARGE SCALE GENOMIC DNA]</scope>
</reference>
<dbReference type="EMBL" id="OX451736">
    <property type="protein sequence ID" value="CAI8588000.1"/>
    <property type="molecule type" value="Genomic_DNA"/>
</dbReference>
<dbReference type="PANTHER" id="PTHR45950:SF6">
    <property type="entry name" value="HOMEOBOX-LEUCINE ZIPPER PROTEIN ATHB-8"/>
    <property type="match status" value="1"/>
</dbReference>
<organism evidence="1 2">
    <name type="scientific">Vicia faba</name>
    <name type="common">Broad bean</name>
    <name type="synonym">Faba vulgaris</name>
    <dbReference type="NCBI Taxonomy" id="3906"/>
    <lineage>
        <taxon>Eukaryota</taxon>
        <taxon>Viridiplantae</taxon>
        <taxon>Streptophyta</taxon>
        <taxon>Embryophyta</taxon>
        <taxon>Tracheophyta</taxon>
        <taxon>Spermatophyta</taxon>
        <taxon>Magnoliopsida</taxon>
        <taxon>eudicotyledons</taxon>
        <taxon>Gunneridae</taxon>
        <taxon>Pentapetalae</taxon>
        <taxon>rosids</taxon>
        <taxon>fabids</taxon>
        <taxon>Fabales</taxon>
        <taxon>Fabaceae</taxon>
        <taxon>Papilionoideae</taxon>
        <taxon>50 kb inversion clade</taxon>
        <taxon>NPAAA clade</taxon>
        <taxon>Hologalegina</taxon>
        <taxon>IRL clade</taxon>
        <taxon>Fabeae</taxon>
        <taxon>Vicia</taxon>
    </lineage>
</organism>
<dbReference type="Proteomes" id="UP001157006">
    <property type="component" value="Chromosome 1L"/>
</dbReference>
<keyword evidence="2" id="KW-1185">Reference proteome</keyword>
<dbReference type="GO" id="GO:0003700">
    <property type="term" value="F:DNA-binding transcription factor activity"/>
    <property type="evidence" value="ECO:0007669"/>
    <property type="project" value="InterPro"/>
</dbReference>
<sequence>MKKKLNGGKEVIQLYNYTKSVMTIAFQLAFDVHLQDNIAVMARQYVRSGWLCNSYRFYLGVELLKSEGSVSLASFRFCIMLLSIVLCCSQKPHTAVVMHLQRPPKVSYCDCHRDCGPS</sequence>
<dbReference type="PANTHER" id="PTHR45950">
    <property type="entry name" value="HOMEOBOX-LEUCINE ZIPPER PROTEIN ATHB-14"/>
    <property type="match status" value="1"/>
</dbReference>
<evidence type="ECO:0000313" key="2">
    <source>
        <dbReference type="Proteomes" id="UP001157006"/>
    </source>
</evidence>
<proteinExistence type="predicted"/>
<dbReference type="InterPro" id="IPR044830">
    <property type="entry name" value="HD-Zip_III"/>
</dbReference>